<dbReference type="Gene3D" id="3.40.50.300">
    <property type="entry name" value="P-loop containing nucleotide triphosphate hydrolases"/>
    <property type="match status" value="1"/>
</dbReference>
<evidence type="ECO:0000313" key="11">
    <source>
        <dbReference type="Proteomes" id="UP001176021"/>
    </source>
</evidence>
<evidence type="ECO:0000256" key="6">
    <source>
        <dbReference type="ARBA" id="ARBA00029500"/>
    </source>
</evidence>
<dbReference type="InterPro" id="IPR000014">
    <property type="entry name" value="PAS"/>
</dbReference>
<keyword evidence="7" id="KW-0175">Coiled coil</keyword>
<dbReference type="InterPro" id="IPR025662">
    <property type="entry name" value="Sigma_54_int_dom_ATP-bd_1"/>
</dbReference>
<dbReference type="PROSITE" id="PS50112">
    <property type="entry name" value="PAS"/>
    <property type="match status" value="1"/>
</dbReference>
<dbReference type="Pfam" id="PF18024">
    <property type="entry name" value="HTH_50"/>
    <property type="match status" value="1"/>
</dbReference>
<proteinExistence type="predicted"/>
<dbReference type="SMART" id="SM00382">
    <property type="entry name" value="AAA"/>
    <property type="match status" value="1"/>
</dbReference>
<dbReference type="Proteomes" id="UP001176021">
    <property type="component" value="Unassembled WGS sequence"/>
</dbReference>
<dbReference type="InterPro" id="IPR030828">
    <property type="entry name" value="HTH_TyrR"/>
</dbReference>
<keyword evidence="11" id="KW-1185">Reference proteome</keyword>
<keyword evidence="4" id="KW-0805">Transcription regulation</keyword>
<dbReference type="SUPFAM" id="SSF52540">
    <property type="entry name" value="P-loop containing nucleoside triphosphate hydrolases"/>
    <property type="match status" value="1"/>
</dbReference>
<dbReference type="SMART" id="SM00091">
    <property type="entry name" value="PAS"/>
    <property type="match status" value="1"/>
</dbReference>
<accession>A0ABT8QLJ3</accession>
<keyword evidence="5" id="KW-0804">Transcription</keyword>
<dbReference type="Pfam" id="PF00158">
    <property type="entry name" value="Sigma54_activat"/>
    <property type="match status" value="1"/>
</dbReference>
<keyword evidence="2" id="KW-0058">Aromatic hydrocarbons catabolism</keyword>
<dbReference type="PANTHER" id="PTHR32071:SF57">
    <property type="entry name" value="C4-DICARBOXYLATE TRANSPORT TRANSCRIPTIONAL REGULATORY PROTEIN DCTD"/>
    <property type="match status" value="1"/>
</dbReference>
<evidence type="ECO:0000256" key="4">
    <source>
        <dbReference type="ARBA" id="ARBA00023015"/>
    </source>
</evidence>
<dbReference type="InterPro" id="IPR002078">
    <property type="entry name" value="Sigma_54_int"/>
</dbReference>
<evidence type="ECO:0000259" key="9">
    <source>
        <dbReference type="PROSITE" id="PS50112"/>
    </source>
</evidence>
<dbReference type="SUPFAM" id="SSF55785">
    <property type="entry name" value="PYP-like sensor domain (PAS domain)"/>
    <property type="match status" value="1"/>
</dbReference>
<dbReference type="CDD" id="cd00130">
    <property type="entry name" value="PAS"/>
    <property type="match status" value="1"/>
</dbReference>
<dbReference type="CDD" id="cd00009">
    <property type="entry name" value="AAA"/>
    <property type="match status" value="1"/>
</dbReference>
<dbReference type="Pfam" id="PF13426">
    <property type="entry name" value="PAS_9"/>
    <property type="match status" value="1"/>
</dbReference>
<sequence>MNSSSCPLDRETLLKILDHSYDEIFVTDKNGVTIYVNPACQRNYGVVPEGLIGQTAGQMALERYCFPPITPIILQEKQRVTLEQETITGRRIVTTAEPVFSENGDLELIIMNVRDIYQINEVKHDIAQTLELVDKYKEEVELLRRKEFINHNLVARDKAMLDLLELVQRIAPVESNVLILGESGTGKGVIAKHIHKLSSRKDGPFITINCAAIPDQLLESELFGYASGTFTGADKKGKIGLIELATGGSLFLDEIAEIPLGLQAKILHVIQEYKYSPVGGRESKSVDCRIIAATNSDLNEAVKAGKFRADLYYRLNVIELEIPPLRKRLGDILPLIYFFLNKYDKKYKTAHQFTQDCLDVLLQHQWPGNIRELEHLVERLVITNPEGIIKLMDLPKSLRNDLHGVDTGLNIRDFSLAGALQEVEKNLVIDAYKQYKTTYKVAESLQVSQSTAWRLISKYVHELP</sequence>
<evidence type="ECO:0000256" key="2">
    <source>
        <dbReference type="ARBA" id="ARBA00022797"/>
    </source>
</evidence>
<evidence type="ECO:0000256" key="5">
    <source>
        <dbReference type="ARBA" id="ARBA00023163"/>
    </source>
</evidence>
<comment type="caution">
    <text evidence="10">The sequence shown here is derived from an EMBL/GenBank/DDBJ whole genome shotgun (WGS) entry which is preliminary data.</text>
</comment>
<dbReference type="RefSeq" id="WP_301998406.1">
    <property type="nucleotide sequence ID" value="NZ_JAMJEV010000003.1"/>
</dbReference>
<dbReference type="PROSITE" id="PS00675">
    <property type="entry name" value="SIGMA54_INTERACT_1"/>
    <property type="match status" value="1"/>
</dbReference>
<evidence type="ECO:0000256" key="1">
    <source>
        <dbReference type="ARBA" id="ARBA00022741"/>
    </source>
</evidence>
<dbReference type="InterPro" id="IPR025944">
    <property type="entry name" value="Sigma_54_int_dom_CS"/>
</dbReference>
<feature type="domain" description="Sigma-54 factor interaction" evidence="8">
    <location>
        <begin position="153"/>
        <end position="382"/>
    </location>
</feature>
<dbReference type="NCBIfam" id="TIGR00229">
    <property type="entry name" value="sensory_box"/>
    <property type="match status" value="1"/>
</dbReference>
<gene>
    <name evidence="10" type="ORF">M8H41_04560</name>
</gene>
<dbReference type="Gene3D" id="3.30.450.20">
    <property type="entry name" value="PAS domain"/>
    <property type="match status" value="1"/>
</dbReference>
<dbReference type="PROSITE" id="PS00688">
    <property type="entry name" value="SIGMA54_INTERACT_3"/>
    <property type="match status" value="1"/>
</dbReference>
<dbReference type="Gene3D" id="1.10.10.60">
    <property type="entry name" value="Homeodomain-like"/>
    <property type="match status" value="1"/>
</dbReference>
<evidence type="ECO:0000256" key="3">
    <source>
        <dbReference type="ARBA" id="ARBA00022840"/>
    </source>
</evidence>
<evidence type="ECO:0000259" key="8">
    <source>
        <dbReference type="PROSITE" id="PS50045"/>
    </source>
</evidence>
<dbReference type="Pfam" id="PF25601">
    <property type="entry name" value="AAA_lid_14"/>
    <property type="match status" value="1"/>
</dbReference>
<dbReference type="Gene3D" id="1.10.8.60">
    <property type="match status" value="1"/>
</dbReference>
<name>A0ABT8QLJ3_9FIRM</name>
<dbReference type="PROSITE" id="PS50045">
    <property type="entry name" value="SIGMA54_INTERACT_4"/>
    <property type="match status" value="1"/>
</dbReference>
<evidence type="ECO:0000256" key="7">
    <source>
        <dbReference type="SAM" id="Coils"/>
    </source>
</evidence>
<dbReference type="InterPro" id="IPR058031">
    <property type="entry name" value="AAA_lid_NorR"/>
</dbReference>
<dbReference type="PANTHER" id="PTHR32071">
    <property type="entry name" value="TRANSCRIPTIONAL REGULATORY PROTEIN"/>
    <property type="match status" value="1"/>
</dbReference>
<dbReference type="EMBL" id="JAMJEV010000003">
    <property type="protein sequence ID" value="MDO0822125.1"/>
    <property type="molecule type" value="Genomic_DNA"/>
</dbReference>
<protein>
    <recommendedName>
        <fullName evidence="6">HTH-type transcriptional regulatory protein TyrR</fullName>
    </recommendedName>
</protein>
<feature type="coiled-coil region" evidence="7">
    <location>
        <begin position="119"/>
        <end position="146"/>
    </location>
</feature>
<keyword evidence="3" id="KW-0067">ATP-binding</keyword>
<reference evidence="10" key="1">
    <citation type="submission" date="2022-05" db="EMBL/GenBank/DDBJ databases">
        <title>Expanded diversity of anoxic marine methylotrophy in a Black Sea sulfate reducing microorganism.</title>
        <authorList>
            <person name="Fischer P.Q."/>
            <person name="Stams A.J.M."/>
            <person name="Villanueva L."/>
            <person name="Sousa D.Z."/>
        </authorList>
    </citation>
    <scope>NUCLEOTIDE SEQUENCE</scope>
    <source>
        <strain evidence="10">P130</strain>
    </source>
</reference>
<evidence type="ECO:0000313" key="10">
    <source>
        <dbReference type="EMBL" id="MDO0822125.1"/>
    </source>
</evidence>
<keyword evidence="1" id="KW-0547">Nucleotide-binding</keyword>
<dbReference type="InterPro" id="IPR035965">
    <property type="entry name" value="PAS-like_dom_sf"/>
</dbReference>
<dbReference type="InterPro" id="IPR003593">
    <property type="entry name" value="AAA+_ATPase"/>
</dbReference>
<dbReference type="InterPro" id="IPR027417">
    <property type="entry name" value="P-loop_NTPase"/>
</dbReference>
<feature type="domain" description="PAS" evidence="9">
    <location>
        <begin position="9"/>
        <end position="55"/>
    </location>
</feature>
<organism evidence="10 11">
    <name type="scientific">Desulfosporosinus nitroreducens</name>
    <dbReference type="NCBI Taxonomy" id="2018668"/>
    <lineage>
        <taxon>Bacteria</taxon>
        <taxon>Bacillati</taxon>
        <taxon>Bacillota</taxon>
        <taxon>Clostridia</taxon>
        <taxon>Eubacteriales</taxon>
        <taxon>Desulfitobacteriaceae</taxon>
        <taxon>Desulfosporosinus</taxon>
    </lineage>
</organism>